<dbReference type="GO" id="GO:0006457">
    <property type="term" value="P:protein folding"/>
    <property type="evidence" value="ECO:0007669"/>
    <property type="project" value="InterPro"/>
</dbReference>
<dbReference type="PROSITE" id="PS50076">
    <property type="entry name" value="DNAJ_2"/>
    <property type="match status" value="1"/>
</dbReference>
<keyword evidence="5" id="KW-0143">Chaperone</keyword>
<comment type="caution">
    <text evidence="10">The sequence shown here is derived from an EMBL/GenBank/DDBJ whole genome shotgun (WGS) entry which is preliminary data.</text>
</comment>
<dbReference type="CDD" id="cd06257">
    <property type="entry name" value="DnaJ"/>
    <property type="match status" value="1"/>
</dbReference>
<dbReference type="Pfam" id="PF00684">
    <property type="entry name" value="DnaJ_CXXCXGXG"/>
    <property type="match status" value="1"/>
</dbReference>
<evidence type="ECO:0000256" key="3">
    <source>
        <dbReference type="ARBA" id="ARBA00022771"/>
    </source>
</evidence>
<feature type="domain" description="CR-type" evidence="9">
    <location>
        <begin position="142"/>
        <end position="227"/>
    </location>
</feature>
<keyword evidence="1 6" id="KW-0479">Metal-binding</keyword>
<dbReference type="Gene3D" id="2.10.230.10">
    <property type="entry name" value="Heat shock protein DnaJ, cysteine-rich domain"/>
    <property type="match status" value="1"/>
</dbReference>
<evidence type="ECO:0000259" key="9">
    <source>
        <dbReference type="PROSITE" id="PS51188"/>
    </source>
</evidence>
<evidence type="ECO:0000313" key="10">
    <source>
        <dbReference type="EMBL" id="KAA8904368.1"/>
    </source>
</evidence>
<keyword evidence="3 6" id="KW-0863">Zinc-finger</keyword>
<dbReference type="CDD" id="cd10719">
    <property type="entry name" value="DnaJ_zf"/>
    <property type="match status" value="1"/>
</dbReference>
<feature type="compositionally biased region" description="Polar residues" evidence="7">
    <location>
        <begin position="428"/>
        <end position="440"/>
    </location>
</feature>
<evidence type="ECO:0000256" key="2">
    <source>
        <dbReference type="ARBA" id="ARBA00022737"/>
    </source>
</evidence>
<dbReference type="SUPFAM" id="SSF57938">
    <property type="entry name" value="DnaJ/Hsp40 cysteine-rich domain"/>
    <property type="match status" value="1"/>
</dbReference>
<keyword evidence="2" id="KW-0677">Repeat</keyword>
<dbReference type="Pfam" id="PF01556">
    <property type="entry name" value="DnaJ_C"/>
    <property type="match status" value="1"/>
</dbReference>
<feature type="region of interest" description="Disordered" evidence="7">
    <location>
        <begin position="414"/>
        <end position="440"/>
    </location>
</feature>
<feature type="domain" description="J" evidence="8">
    <location>
        <begin position="3"/>
        <end position="71"/>
    </location>
</feature>
<evidence type="ECO:0000256" key="6">
    <source>
        <dbReference type="PROSITE-ProRule" id="PRU00546"/>
    </source>
</evidence>
<dbReference type="RefSeq" id="XP_034013274.1">
    <property type="nucleotide sequence ID" value="XM_034154546.1"/>
</dbReference>
<dbReference type="EMBL" id="SWFT01000059">
    <property type="protein sequence ID" value="KAA8904368.1"/>
    <property type="molecule type" value="Genomic_DNA"/>
</dbReference>
<evidence type="ECO:0000256" key="1">
    <source>
        <dbReference type="ARBA" id="ARBA00022723"/>
    </source>
</evidence>
<dbReference type="InterPro" id="IPR044713">
    <property type="entry name" value="DNJA1/2-like"/>
</dbReference>
<evidence type="ECO:0000259" key="8">
    <source>
        <dbReference type="PROSITE" id="PS50076"/>
    </source>
</evidence>
<dbReference type="VEuPathDB" id="FungiDB:DIURU_001949"/>
<reference evidence="10 11" key="1">
    <citation type="submission" date="2019-07" db="EMBL/GenBank/DDBJ databases">
        <title>Genome assembly of two rare yeast pathogens: Diutina rugosa and Trichomonascus ciferrii.</title>
        <authorList>
            <person name="Mixao V."/>
            <person name="Saus E."/>
            <person name="Hansen A."/>
            <person name="Lass-Flor C."/>
            <person name="Gabaldon T."/>
        </authorList>
    </citation>
    <scope>NUCLEOTIDE SEQUENCE [LARGE SCALE GENOMIC DNA]</scope>
    <source>
        <strain evidence="10 11">CBS 613</strain>
    </source>
</reference>
<dbReference type="SUPFAM" id="SSF46565">
    <property type="entry name" value="Chaperone J-domain"/>
    <property type="match status" value="1"/>
</dbReference>
<dbReference type="PRINTS" id="PR00625">
    <property type="entry name" value="JDOMAIN"/>
</dbReference>
<dbReference type="GO" id="GO:0008270">
    <property type="term" value="F:zinc ion binding"/>
    <property type="evidence" value="ECO:0007669"/>
    <property type="project" value="UniProtKB-KW"/>
</dbReference>
<organism evidence="10 11">
    <name type="scientific">Diutina rugosa</name>
    <name type="common">Yeast</name>
    <name type="synonym">Candida rugosa</name>
    <dbReference type="NCBI Taxonomy" id="5481"/>
    <lineage>
        <taxon>Eukaryota</taxon>
        <taxon>Fungi</taxon>
        <taxon>Dikarya</taxon>
        <taxon>Ascomycota</taxon>
        <taxon>Saccharomycotina</taxon>
        <taxon>Pichiomycetes</taxon>
        <taxon>Debaryomycetaceae</taxon>
        <taxon>Diutina</taxon>
    </lineage>
</organism>
<feature type="zinc finger region" description="CR-type" evidence="6">
    <location>
        <begin position="142"/>
        <end position="227"/>
    </location>
</feature>
<evidence type="ECO:0000313" key="11">
    <source>
        <dbReference type="Proteomes" id="UP000449547"/>
    </source>
</evidence>
<dbReference type="InterPro" id="IPR001305">
    <property type="entry name" value="HSP_DnaJ_Cys-rich_dom"/>
</dbReference>
<dbReference type="PANTHER" id="PTHR43888">
    <property type="entry name" value="DNAJ-LIKE-2, ISOFORM A-RELATED"/>
    <property type="match status" value="1"/>
</dbReference>
<dbReference type="GeneID" id="54780600"/>
<protein>
    <submittedName>
        <fullName evidence="10">Uncharacterized protein</fullName>
    </submittedName>
</protein>
<dbReference type="InterPro" id="IPR036869">
    <property type="entry name" value="J_dom_sf"/>
</dbReference>
<dbReference type="SUPFAM" id="SSF49493">
    <property type="entry name" value="HSP40/DnaJ peptide-binding domain"/>
    <property type="match status" value="2"/>
</dbReference>
<keyword evidence="4 6" id="KW-0862">Zinc</keyword>
<name>A0A642US57_DIURU</name>
<dbReference type="Pfam" id="PF00226">
    <property type="entry name" value="DnaJ"/>
    <property type="match status" value="1"/>
</dbReference>
<dbReference type="InterPro" id="IPR002939">
    <property type="entry name" value="DnaJ_C"/>
</dbReference>
<evidence type="ECO:0000256" key="4">
    <source>
        <dbReference type="ARBA" id="ARBA00022833"/>
    </source>
</evidence>
<dbReference type="AlphaFoldDB" id="A0A642US57"/>
<dbReference type="InterPro" id="IPR036410">
    <property type="entry name" value="HSP_DnaJ_Cys-rich_dom_sf"/>
</dbReference>
<dbReference type="PROSITE" id="PS51188">
    <property type="entry name" value="ZF_CR"/>
    <property type="match status" value="1"/>
</dbReference>
<dbReference type="GO" id="GO:0051082">
    <property type="term" value="F:unfolded protein binding"/>
    <property type="evidence" value="ECO:0007669"/>
    <property type="project" value="InterPro"/>
</dbReference>
<evidence type="ECO:0000256" key="5">
    <source>
        <dbReference type="ARBA" id="ARBA00023186"/>
    </source>
</evidence>
<gene>
    <name evidence="10" type="ORF">DIURU_001949</name>
</gene>
<dbReference type="Gene3D" id="1.10.287.110">
    <property type="entry name" value="DnaJ domain"/>
    <property type="match status" value="1"/>
</dbReference>
<dbReference type="OrthoDB" id="550424at2759"/>
<dbReference type="OMA" id="IVFHIVE"/>
<dbReference type="SMART" id="SM00271">
    <property type="entry name" value="DnaJ"/>
    <property type="match status" value="1"/>
</dbReference>
<evidence type="ECO:0000256" key="7">
    <source>
        <dbReference type="SAM" id="MobiDB-lite"/>
    </source>
</evidence>
<dbReference type="Proteomes" id="UP000449547">
    <property type="component" value="Unassembled WGS sequence"/>
</dbReference>
<accession>A0A642US57</accession>
<dbReference type="FunFam" id="2.60.260.20:FF:000003">
    <property type="entry name" value="DnaJ subfamily A member 2"/>
    <property type="match status" value="1"/>
</dbReference>
<dbReference type="Gene3D" id="2.60.260.20">
    <property type="entry name" value="Urease metallochaperone UreE, N-terminal domain"/>
    <property type="match status" value="2"/>
</dbReference>
<dbReference type="InterPro" id="IPR018253">
    <property type="entry name" value="DnaJ_domain_CS"/>
</dbReference>
<proteinExistence type="predicted"/>
<keyword evidence="11" id="KW-1185">Reference proteome</keyword>
<dbReference type="FunFam" id="2.10.230.10:FF:000001">
    <property type="entry name" value="DnaJ subfamily A member 2"/>
    <property type="match status" value="1"/>
</dbReference>
<dbReference type="InterPro" id="IPR008971">
    <property type="entry name" value="HSP40/DnaJ_pept-bd"/>
</dbReference>
<dbReference type="InterPro" id="IPR001623">
    <property type="entry name" value="DnaJ_domain"/>
</dbReference>
<dbReference type="CDD" id="cd10747">
    <property type="entry name" value="DnaJ_C"/>
    <property type="match status" value="1"/>
</dbReference>
<sequence>MTELYEILEVEATASTAEIRKSYRRLALRYHPDKVTDDSQREHCEIKFKEITHAYEILSDDSKRREYDMYGTTDGNGHAYPEYEFNGNPFEQFYGGGDYGAEDFYSFFGPPPSNGGYHETQTARTDDAVIDIDVTLEQLFVGKSIKFTRSRNIICPSCQGSGTRKNAVVKECVHCDGKGSQIKMKRVGPGMVAQQVVKCKKCDGEGKLVRPKDKCKRCEGAKVVEETKIMEFEIAAGSKDGEKIIFDQQSDEYPGKKTGDIVVVLHCQQHHSFRRMGDDLYCQYKVPLVDALCGFSRNIVKQLDGRIIKITTPKGKVVRPGEFIKIKGEGMPHKKKHWLFNSSARGDLYIEIEVEFPADNWYLERGDVDRMRNLLPQQLASKSDQLRQSATEDSAIDGNIDDYTDFAICSRDALPTYSEEEQDESKTKSTPQGRPECATQ</sequence>
<dbReference type="PROSITE" id="PS00636">
    <property type="entry name" value="DNAJ_1"/>
    <property type="match status" value="1"/>
</dbReference>
<dbReference type="GO" id="GO:0030544">
    <property type="term" value="F:Hsp70 protein binding"/>
    <property type="evidence" value="ECO:0007669"/>
    <property type="project" value="InterPro"/>
</dbReference>